<feature type="transmembrane region" description="Helical" evidence="1">
    <location>
        <begin position="20"/>
        <end position="41"/>
    </location>
</feature>
<dbReference type="AlphaFoldDB" id="A0A7X0J8R2"/>
<protein>
    <submittedName>
        <fullName evidence="2">Uncharacterized protein</fullName>
    </submittedName>
</protein>
<evidence type="ECO:0000313" key="3">
    <source>
        <dbReference type="Proteomes" id="UP000521017"/>
    </source>
</evidence>
<sequence>MAKTKWTIEADNLTIYPSLIARTLSIIYFIAASALIITLFINQNIPLGSLINYEIFILVTSLVLFGVGGRHIFFDGINQIMSVKVFGIAIKNIPFNQIGKVTSYSVAGSYCYKIFTAAYSHGRGIAISAGYSKATDQNLIAYQQEVLPKIDQLVFASQPLIAKPVIYDFKYFKEENGVYKVKSDRVASLIFGILLIGVTPLILNTPDFMSNDSDIKRILVTYFPLVIGLVLASTFFRSVRFDKNSRQIIHKSITGLKVYSYNDFIRFLIVRKTTNLIYSGTEIKAEIYLPETKKVKVLFLTSFWKTKKVQRFIDETNTILGKYHADSSASKME</sequence>
<keyword evidence="1" id="KW-0472">Membrane</keyword>
<evidence type="ECO:0000313" key="2">
    <source>
        <dbReference type="EMBL" id="MBB6502860.1"/>
    </source>
</evidence>
<dbReference type="RefSeq" id="WP_184629104.1">
    <property type="nucleotide sequence ID" value="NZ_JACHCC010000016.1"/>
</dbReference>
<proteinExistence type="predicted"/>
<dbReference type="Proteomes" id="UP000521017">
    <property type="component" value="Unassembled WGS sequence"/>
</dbReference>
<name>A0A7X0J8R2_9SPHI</name>
<keyword evidence="1" id="KW-0812">Transmembrane</keyword>
<organism evidence="2 3">
    <name type="scientific">Pedobacter cryoconitis</name>
    <dbReference type="NCBI Taxonomy" id="188932"/>
    <lineage>
        <taxon>Bacteria</taxon>
        <taxon>Pseudomonadati</taxon>
        <taxon>Bacteroidota</taxon>
        <taxon>Sphingobacteriia</taxon>
        <taxon>Sphingobacteriales</taxon>
        <taxon>Sphingobacteriaceae</taxon>
        <taxon>Pedobacter</taxon>
    </lineage>
</organism>
<evidence type="ECO:0000256" key="1">
    <source>
        <dbReference type="SAM" id="Phobius"/>
    </source>
</evidence>
<comment type="caution">
    <text evidence="2">The sequence shown here is derived from an EMBL/GenBank/DDBJ whole genome shotgun (WGS) entry which is preliminary data.</text>
</comment>
<reference evidence="2 3" key="1">
    <citation type="submission" date="2020-08" db="EMBL/GenBank/DDBJ databases">
        <title>Genomic Encyclopedia of Type Strains, Phase IV (KMG-V): Genome sequencing to study the core and pangenomes of soil and plant-associated prokaryotes.</title>
        <authorList>
            <person name="Whitman W."/>
        </authorList>
    </citation>
    <scope>NUCLEOTIDE SEQUENCE [LARGE SCALE GENOMIC DNA]</scope>
    <source>
        <strain evidence="2 3">M2T3</strain>
    </source>
</reference>
<accession>A0A7X0J8R2</accession>
<feature type="transmembrane region" description="Helical" evidence="1">
    <location>
        <begin position="53"/>
        <end position="74"/>
    </location>
</feature>
<feature type="transmembrane region" description="Helical" evidence="1">
    <location>
        <begin position="215"/>
        <end position="236"/>
    </location>
</feature>
<feature type="transmembrane region" description="Helical" evidence="1">
    <location>
        <begin position="186"/>
        <end position="203"/>
    </location>
</feature>
<dbReference type="EMBL" id="JACHCC010000016">
    <property type="protein sequence ID" value="MBB6502860.1"/>
    <property type="molecule type" value="Genomic_DNA"/>
</dbReference>
<gene>
    <name evidence="2" type="ORF">HDF25_005043</name>
</gene>
<keyword evidence="1" id="KW-1133">Transmembrane helix</keyword>